<dbReference type="Pfam" id="PF24368">
    <property type="entry name" value="DUF7524"/>
    <property type="match status" value="1"/>
</dbReference>
<reference evidence="5" key="2">
    <citation type="submission" date="2016-11" db="EMBL/GenBank/DDBJ databases">
        <authorList>
            <person name="Varghese N."/>
            <person name="Submissions S."/>
        </authorList>
    </citation>
    <scope>NUCLEOTIDE SEQUENCE [LARGE SCALE GENOMIC DNA]</scope>
    <source>
        <strain evidence="5">DX253</strain>
    </source>
</reference>
<evidence type="ECO:0000313" key="2">
    <source>
        <dbReference type="EMBL" id="EFW92766.1"/>
    </source>
</evidence>
<proteinExistence type="predicted"/>
<organism evidence="2 4">
    <name type="scientific">Haladaptatus paucihalophilus DX253</name>
    <dbReference type="NCBI Taxonomy" id="797209"/>
    <lineage>
        <taxon>Archaea</taxon>
        <taxon>Methanobacteriati</taxon>
        <taxon>Methanobacteriota</taxon>
        <taxon>Stenosarchaea group</taxon>
        <taxon>Halobacteria</taxon>
        <taxon>Halobacteriales</taxon>
        <taxon>Haladaptataceae</taxon>
        <taxon>Haladaptatus</taxon>
    </lineage>
</organism>
<evidence type="ECO:0000313" key="5">
    <source>
        <dbReference type="Proteomes" id="UP000184203"/>
    </source>
</evidence>
<keyword evidence="1" id="KW-0472">Membrane</keyword>
<feature type="transmembrane region" description="Helical" evidence="1">
    <location>
        <begin position="164"/>
        <end position="182"/>
    </location>
</feature>
<dbReference type="AlphaFoldDB" id="E7QRZ7"/>
<dbReference type="EMBL" id="FRAN01000001">
    <property type="protein sequence ID" value="SHK13201.1"/>
    <property type="molecule type" value="Genomic_DNA"/>
</dbReference>
<dbReference type="OrthoDB" id="248660at2157"/>
<gene>
    <name evidence="3" type="ORF">SAMN05444342_0691</name>
    <name evidence="2" type="ORF">ZOD2009_07849</name>
</gene>
<evidence type="ECO:0000313" key="4">
    <source>
        <dbReference type="Proteomes" id="UP000003751"/>
    </source>
</evidence>
<dbReference type="Proteomes" id="UP000003751">
    <property type="component" value="Unassembled WGS sequence"/>
</dbReference>
<keyword evidence="1" id="KW-1133">Transmembrane helix</keyword>
<reference evidence="2 4" key="1">
    <citation type="journal article" date="2014" name="ISME J.">
        <title>Trehalose/2-sulfotrehalose biosynthesis and glycine-betaine uptake are widely spread mechanisms for osmoadaptation in the Halobacteriales.</title>
        <authorList>
            <person name="Youssef N.H."/>
            <person name="Savage-Ashlock K.N."/>
            <person name="McCully A.L."/>
            <person name="Luedtke B."/>
            <person name="Shaw E.I."/>
            <person name="Hoff W.D."/>
            <person name="Elshahed M.S."/>
        </authorList>
    </citation>
    <scope>NUCLEOTIDE SEQUENCE [LARGE SCALE GENOMIC DNA]</scope>
    <source>
        <strain evidence="2 4">DX253</strain>
    </source>
</reference>
<dbReference type="InterPro" id="IPR055946">
    <property type="entry name" value="DUF7524"/>
</dbReference>
<keyword evidence="1" id="KW-0812">Transmembrane</keyword>
<name>E7QRZ7_HALPU</name>
<reference evidence="3" key="3">
    <citation type="submission" date="2016-11" db="EMBL/GenBank/DDBJ databases">
        <authorList>
            <person name="Jaros S."/>
            <person name="Januszkiewicz K."/>
            <person name="Wedrychowicz H."/>
        </authorList>
    </citation>
    <scope>NUCLEOTIDE SEQUENCE [LARGE SCALE GENOMIC DNA]</scope>
    <source>
        <strain evidence="3">DX253</strain>
    </source>
</reference>
<feature type="transmembrane region" description="Helical" evidence="1">
    <location>
        <begin position="138"/>
        <end position="158"/>
    </location>
</feature>
<dbReference type="RefSeq" id="WP_007978630.1">
    <property type="nucleotide sequence ID" value="NZ_AEMG01000006.1"/>
</dbReference>
<evidence type="ECO:0000313" key="3">
    <source>
        <dbReference type="EMBL" id="SHK13201.1"/>
    </source>
</evidence>
<accession>E7QRZ7</accession>
<keyword evidence="5" id="KW-1185">Reference proteome</keyword>
<dbReference type="STRING" id="797209.GCA_000376445_00249"/>
<dbReference type="eggNOG" id="arCOG03366">
    <property type="taxonomic scope" value="Archaea"/>
</dbReference>
<dbReference type="Proteomes" id="UP000184203">
    <property type="component" value="Unassembled WGS sequence"/>
</dbReference>
<protein>
    <submittedName>
        <fullName evidence="2">Uncharacterized protein</fullName>
    </submittedName>
</protein>
<dbReference type="PATRIC" id="fig|797209.4.peg.1564"/>
<dbReference type="EMBL" id="AEMG01000006">
    <property type="protein sequence ID" value="EFW92766.1"/>
    <property type="molecule type" value="Genomic_DNA"/>
</dbReference>
<sequence length="183" mass="19505">MSETLLTHINRDGLHHIDVAPSFETDDSFSVSLANHGAPIHVHLHLDDELSDVASLSATNHYIEANSTEAVPITVHDGPARGKLKVVTGYGAETAYVDVDIAEIDPEKDSIPVDESLSKPRQKPIQSDTDASELARNIPLVVLGIMALVLVLGVGVLVDWVLALFGAITVLVGIGVAGYFLVR</sequence>
<evidence type="ECO:0000256" key="1">
    <source>
        <dbReference type="SAM" id="Phobius"/>
    </source>
</evidence>